<dbReference type="GO" id="GO:0016020">
    <property type="term" value="C:membrane"/>
    <property type="evidence" value="ECO:0007669"/>
    <property type="project" value="TreeGrafter"/>
</dbReference>
<keyword evidence="2" id="KW-1185">Reference proteome</keyword>
<protein>
    <submittedName>
        <fullName evidence="3">Transmembrane protein 177</fullName>
    </submittedName>
</protein>
<evidence type="ECO:0000313" key="3">
    <source>
        <dbReference type="WBParaSite" id="ACRNAN_scaffold3732.g21492.t1"/>
    </source>
</evidence>
<keyword evidence="1" id="KW-0812">Transmembrane</keyword>
<feature type="transmembrane region" description="Helical" evidence="1">
    <location>
        <begin position="58"/>
        <end position="78"/>
    </location>
</feature>
<dbReference type="AlphaFoldDB" id="A0A914DTR8"/>
<sequence length="367" mass="42071">MLRSCARLYLKCKLNSSLSVRNAFSQNSSIQRIRSKLSKTQEGSSANEYWFVTNRGQYIKFGILSATVLIYPFYCYLLDGPFIDSSFKSRYKVTEEFPDHLEQIITEEYNRFLEKEEILPKDAPVKFTLQETTESLDTIARGSVGARTGGRIALPFYARFETKEEAYEYCKMHLEPFMFLNNPVCVIWDSPVGQEIISTLVLTPKAKRFLIARDLYANDSAMNVIARGYHWGLWSLFASVSTLVIGRMAKSVRYSFGRFMIVYTLCNIVAFFGSREMFNSYRYLNDHHGDFESARRSMQHCEGGKEYYTKMLKRNRLLTSIHGKSGLTTPIGDVIGLDTPIFGRYDSLRDAVAEEEEIAPAVQGDDF</sequence>
<proteinExistence type="predicted"/>
<dbReference type="InterPro" id="IPR026620">
    <property type="entry name" value="TMEM177"/>
</dbReference>
<name>A0A914DTR8_9BILA</name>
<reference evidence="3" key="1">
    <citation type="submission" date="2022-11" db="UniProtKB">
        <authorList>
            <consortium name="WormBaseParasite"/>
        </authorList>
    </citation>
    <scope>IDENTIFICATION</scope>
</reference>
<keyword evidence="1" id="KW-0472">Membrane</keyword>
<dbReference type="PANTHER" id="PTHR21824">
    <property type="entry name" value="TRANSMEMBRANE PROTEIN 177"/>
    <property type="match status" value="1"/>
</dbReference>
<feature type="transmembrane region" description="Helical" evidence="1">
    <location>
        <begin position="255"/>
        <end position="273"/>
    </location>
</feature>
<dbReference type="WBParaSite" id="ACRNAN_scaffold3732.g21492.t1">
    <property type="protein sequence ID" value="ACRNAN_scaffold3732.g21492.t1"/>
    <property type="gene ID" value="ACRNAN_scaffold3732.g21492"/>
</dbReference>
<organism evidence="2 3">
    <name type="scientific">Acrobeloides nanus</name>
    <dbReference type="NCBI Taxonomy" id="290746"/>
    <lineage>
        <taxon>Eukaryota</taxon>
        <taxon>Metazoa</taxon>
        <taxon>Ecdysozoa</taxon>
        <taxon>Nematoda</taxon>
        <taxon>Chromadorea</taxon>
        <taxon>Rhabditida</taxon>
        <taxon>Tylenchina</taxon>
        <taxon>Cephalobomorpha</taxon>
        <taxon>Cephaloboidea</taxon>
        <taxon>Cephalobidae</taxon>
        <taxon>Acrobeloides</taxon>
    </lineage>
</organism>
<accession>A0A914DTR8</accession>
<feature type="transmembrane region" description="Helical" evidence="1">
    <location>
        <begin position="231"/>
        <end position="249"/>
    </location>
</feature>
<dbReference type="PANTHER" id="PTHR21824:SF4">
    <property type="entry name" value="TRANSMEMBRANE PROTEIN 177"/>
    <property type="match status" value="1"/>
</dbReference>
<keyword evidence="1" id="KW-1133">Transmembrane helix</keyword>
<evidence type="ECO:0000256" key="1">
    <source>
        <dbReference type="SAM" id="Phobius"/>
    </source>
</evidence>
<evidence type="ECO:0000313" key="2">
    <source>
        <dbReference type="Proteomes" id="UP000887540"/>
    </source>
</evidence>
<dbReference type="Proteomes" id="UP000887540">
    <property type="component" value="Unplaced"/>
</dbReference>